<dbReference type="EMBL" id="FNBL01000001">
    <property type="protein sequence ID" value="SDE80066.1"/>
    <property type="molecule type" value="Genomic_DNA"/>
</dbReference>
<name>A0A1G7FW02_9RHOB</name>
<proteinExistence type="predicted"/>
<sequence>MQSQWISCGLVKAPNLTVSKMETMLKSELGGTMLENGKYPSAQGRPLPKWVPQEAQRYLAHTETGDTIRELARKGGCAPSTVMRQVRKVEQKRDDPLIDEALTTLSRLTAKDTHDTVPFHDAGCPKPPAKDMDTMTDQTPFDHADGQTPPDDATIAREARRILRRLSEPGACLAVAQDMEKAVVVRDLPDGRTTRTAVLDRPIAQAMALKDWITAQAKGKITRYTITAAGRAALRRFLAEDESARAGFAEAPMKFGDQHRDWAFRDEPTLTDDKPKRIRYNAAESPVMVLSRRRDKGGETFLPPDLVAAAERLREDFELAQMGPRVAQNWDRFLTGGGRGEFSGDSKGFGPESAKARVAAALADLGPGLGDVALRCCCYLEGMEQAEKRMGWSARSGKIVLRIALQRLKKHYDEAGYSNLIG</sequence>
<organism evidence="2 3">
    <name type="scientific">Celeribacter baekdonensis</name>
    <dbReference type="NCBI Taxonomy" id="875171"/>
    <lineage>
        <taxon>Bacteria</taxon>
        <taxon>Pseudomonadati</taxon>
        <taxon>Pseudomonadota</taxon>
        <taxon>Alphaproteobacteria</taxon>
        <taxon>Rhodobacterales</taxon>
        <taxon>Roseobacteraceae</taxon>
        <taxon>Celeribacter</taxon>
    </lineage>
</organism>
<dbReference type="InterPro" id="IPR045599">
    <property type="entry name" value="DUF6456"/>
</dbReference>
<feature type="domain" description="DUF6456" evidence="1">
    <location>
        <begin position="279"/>
        <end position="414"/>
    </location>
</feature>
<evidence type="ECO:0000259" key="1">
    <source>
        <dbReference type="Pfam" id="PF20057"/>
    </source>
</evidence>
<dbReference type="Proteomes" id="UP000182284">
    <property type="component" value="Unassembled WGS sequence"/>
</dbReference>
<reference evidence="2 3" key="1">
    <citation type="submission" date="2016-10" db="EMBL/GenBank/DDBJ databases">
        <authorList>
            <person name="de Groot N.N."/>
        </authorList>
    </citation>
    <scope>NUCLEOTIDE SEQUENCE [LARGE SCALE GENOMIC DNA]</scope>
    <source>
        <strain evidence="2 3">DSM 27375</strain>
    </source>
</reference>
<accession>A0A1G7FW02</accession>
<gene>
    <name evidence="2" type="ORF">SAMN04488117_101268</name>
</gene>
<dbReference type="Pfam" id="PF20057">
    <property type="entry name" value="DUF6456"/>
    <property type="match status" value="1"/>
</dbReference>
<evidence type="ECO:0000313" key="2">
    <source>
        <dbReference type="EMBL" id="SDE80066.1"/>
    </source>
</evidence>
<evidence type="ECO:0000313" key="3">
    <source>
        <dbReference type="Proteomes" id="UP000182284"/>
    </source>
</evidence>
<protein>
    <recommendedName>
        <fullName evidence="1">DUF6456 domain-containing protein</fullName>
    </recommendedName>
</protein>
<dbReference type="AlphaFoldDB" id="A0A1G7FW02"/>